<keyword evidence="3" id="KW-1185">Reference proteome</keyword>
<evidence type="ECO:0000256" key="1">
    <source>
        <dbReference type="SAM" id="MobiDB-lite"/>
    </source>
</evidence>
<evidence type="ECO:0000313" key="3">
    <source>
        <dbReference type="Proteomes" id="UP000037696"/>
    </source>
</evidence>
<dbReference type="AlphaFoldDB" id="A0A0M8P2P0"/>
<protein>
    <submittedName>
        <fullName evidence="2">Uncharacterized protein</fullName>
    </submittedName>
</protein>
<dbReference type="EMBL" id="LHQQ01000066">
    <property type="protein sequence ID" value="KOS44206.1"/>
    <property type="molecule type" value="Genomic_DNA"/>
</dbReference>
<proteinExistence type="predicted"/>
<gene>
    <name evidence="2" type="ORF">ACN38_g4901</name>
</gene>
<comment type="caution">
    <text evidence="2">The sequence shown here is derived from an EMBL/GenBank/DDBJ whole genome shotgun (WGS) entry which is preliminary data.</text>
</comment>
<evidence type="ECO:0000313" key="2">
    <source>
        <dbReference type="EMBL" id="KOS44206.1"/>
    </source>
</evidence>
<feature type="region of interest" description="Disordered" evidence="1">
    <location>
        <begin position="1"/>
        <end position="25"/>
    </location>
</feature>
<accession>A0A0M8P2P0</accession>
<organism evidence="2 3">
    <name type="scientific">Penicillium nordicum</name>
    <dbReference type="NCBI Taxonomy" id="229535"/>
    <lineage>
        <taxon>Eukaryota</taxon>
        <taxon>Fungi</taxon>
        <taxon>Dikarya</taxon>
        <taxon>Ascomycota</taxon>
        <taxon>Pezizomycotina</taxon>
        <taxon>Eurotiomycetes</taxon>
        <taxon>Eurotiomycetidae</taxon>
        <taxon>Eurotiales</taxon>
        <taxon>Aspergillaceae</taxon>
        <taxon>Penicillium</taxon>
    </lineage>
</organism>
<sequence>MGSGSSFFNSVKQASSRDTTFESGDRVNSAYPSYLSRCCFAERGHIAWYQRSKKTVPEPPQPHINSPYIYDNNDAYILDFLYHFLAFPFRFSAQTLPLFAQCPPV</sequence>
<name>A0A0M8P2P0_9EURO</name>
<reference evidence="2 3" key="1">
    <citation type="submission" date="2015-08" db="EMBL/GenBank/DDBJ databases">
        <title>Genome sequencing of Penicillium nordicum.</title>
        <authorList>
            <person name="Nguyen H.D."/>
            <person name="Seifert K.A."/>
        </authorList>
    </citation>
    <scope>NUCLEOTIDE SEQUENCE [LARGE SCALE GENOMIC DNA]</scope>
    <source>
        <strain evidence="2 3">DAOMC 185683</strain>
    </source>
</reference>
<feature type="compositionally biased region" description="Polar residues" evidence="1">
    <location>
        <begin position="1"/>
        <end position="18"/>
    </location>
</feature>
<dbReference type="Proteomes" id="UP000037696">
    <property type="component" value="Unassembled WGS sequence"/>
</dbReference>